<dbReference type="EMBL" id="VSSQ01011273">
    <property type="protein sequence ID" value="MPM46423.1"/>
    <property type="molecule type" value="Genomic_DNA"/>
</dbReference>
<dbReference type="AlphaFoldDB" id="A0A645A6D0"/>
<evidence type="ECO:0000259" key="1">
    <source>
        <dbReference type="Pfam" id="PF22725"/>
    </source>
</evidence>
<dbReference type="Pfam" id="PF22725">
    <property type="entry name" value="GFO_IDH_MocA_C3"/>
    <property type="match status" value="1"/>
</dbReference>
<gene>
    <name evidence="2" type="ORF">SDC9_93123</name>
</gene>
<comment type="caution">
    <text evidence="2">The sequence shown here is derived from an EMBL/GenBank/DDBJ whole genome shotgun (WGS) entry which is preliminary data.</text>
</comment>
<evidence type="ECO:0000313" key="2">
    <source>
        <dbReference type="EMBL" id="MPM46423.1"/>
    </source>
</evidence>
<dbReference type="Gene3D" id="3.30.360.10">
    <property type="entry name" value="Dihydrodipicolinate Reductase, domain 2"/>
    <property type="match status" value="1"/>
</dbReference>
<reference evidence="2" key="1">
    <citation type="submission" date="2019-08" db="EMBL/GenBank/DDBJ databases">
        <authorList>
            <person name="Kucharzyk K."/>
            <person name="Murdoch R.W."/>
            <person name="Higgins S."/>
            <person name="Loffler F."/>
        </authorList>
    </citation>
    <scope>NUCLEOTIDE SEQUENCE</scope>
</reference>
<name>A0A645A6D0_9ZZZZ</name>
<sequence>MKGETPVSVTAVTHTNKPQVYPNVDDEASIIVQYPYNQVIIQASWNWPYNRKEMKIYGQSGYVFCRDTENMTVFKSKEKKATDKAAPALNEDRNDAFSYFARVVRGDINPQPYDLSALPNNEVVVKILEMAKKSAENGKTIVWKEYFK</sequence>
<feature type="domain" description="GFO/IDH/MocA-like oxidoreductase" evidence="1">
    <location>
        <begin position="3"/>
        <end position="62"/>
    </location>
</feature>
<accession>A0A645A6D0</accession>
<dbReference type="InterPro" id="IPR055170">
    <property type="entry name" value="GFO_IDH_MocA-like_dom"/>
</dbReference>
<protein>
    <recommendedName>
        <fullName evidence="1">GFO/IDH/MocA-like oxidoreductase domain-containing protein</fullName>
    </recommendedName>
</protein>
<organism evidence="2">
    <name type="scientific">bioreactor metagenome</name>
    <dbReference type="NCBI Taxonomy" id="1076179"/>
    <lineage>
        <taxon>unclassified sequences</taxon>
        <taxon>metagenomes</taxon>
        <taxon>ecological metagenomes</taxon>
    </lineage>
</organism>
<dbReference type="SUPFAM" id="SSF55347">
    <property type="entry name" value="Glyceraldehyde-3-phosphate dehydrogenase-like, C-terminal domain"/>
    <property type="match status" value="1"/>
</dbReference>
<proteinExistence type="predicted"/>